<dbReference type="AlphaFoldDB" id="A0A0K2VA40"/>
<dbReference type="EMBL" id="HACA01029839">
    <property type="protein sequence ID" value="CDW47200.1"/>
    <property type="molecule type" value="Transcribed_RNA"/>
</dbReference>
<organism evidence="1">
    <name type="scientific">Lepeophtheirus salmonis</name>
    <name type="common">Salmon louse</name>
    <name type="synonym">Caligus salmonis</name>
    <dbReference type="NCBI Taxonomy" id="72036"/>
    <lineage>
        <taxon>Eukaryota</taxon>
        <taxon>Metazoa</taxon>
        <taxon>Ecdysozoa</taxon>
        <taxon>Arthropoda</taxon>
        <taxon>Crustacea</taxon>
        <taxon>Multicrustacea</taxon>
        <taxon>Hexanauplia</taxon>
        <taxon>Copepoda</taxon>
        <taxon>Siphonostomatoida</taxon>
        <taxon>Caligidae</taxon>
        <taxon>Lepeophtheirus</taxon>
    </lineage>
</organism>
<evidence type="ECO:0000313" key="1">
    <source>
        <dbReference type="EMBL" id="CDW47200.1"/>
    </source>
</evidence>
<protein>
    <submittedName>
        <fullName evidence="1">Uncharacterized protein</fullName>
    </submittedName>
</protein>
<name>A0A0K2VA40_LEPSM</name>
<sequence>MAVKFCNASTFPCGNFDVESFFETMEKITHVPPRHFNKGATNKQLKKMNSFLLKINP</sequence>
<accession>A0A0K2VA40</accession>
<reference evidence="1" key="1">
    <citation type="submission" date="2014-05" db="EMBL/GenBank/DDBJ databases">
        <authorList>
            <person name="Chronopoulou M."/>
        </authorList>
    </citation>
    <scope>NUCLEOTIDE SEQUENCE</scope>
    <source>
        <tissue evidence="1">Whole organism</tissue>
    </source>
</reference>
<proteinExistence type="predicted"/>